<dbReference type="EMBL" id="JACHVS010000001">
    <property type="protein sequence ID" value="MBB2994302.1"/>
    <property type="molecule type" value="Genomic_DNA"/>
</dbReference>
<dbReference type="Pfam" id="PF02557">
    <property type="entry name" value="VanY"/>
    <property type="match status" value="1"/>
</dbReference>
<organism evidence="3 4">
    <name type="scientific">Paeniglutamicibacter cryotolerans</name>
    <dbReference type="NCBI Taxonomy" id="670079"/>
    <lineage>
        <taxon>Bacteria</taxon>
        <taxon>Bacillati</taxon>
        <taxon>Actinomycetota</taxon>
        <taxon>Actinomycetes</taxon>
        <taxon>Micrococcales</taxon>
        <taxon>Micrococcaceae</taxon>
        <taxon>Paeniglutamicibacter</taxon>
    </lineage>
</organism>
<evidence type="ECO:0000256" key="1">
    <source>
        <dbReference type="SAM" id="SignalP"/>
    </source>
</evidence>
<dbReference type="EC" id="3.4.16.4" evidence="3"/>
<evidence type="ECO:0000313" key="3">
    <source>
        <dbReference type="EMBL" id="MBB2994302.1"/>
    </source>
</evidence>
<dbReference type="RefSeq" id="WP_183509678.1">
    <property type="nucleotide sequence ID" value="NZ_BAABGK010000031.1"/>
</dbReference>
<dbReference type="PANTHER" id="PTHR34385:SF1">
    <property type="entry name" value="PEPTIDOGLYCAN L-ALANYL-D-GLUTAMATE ENDOPEPTIDASE CWLK"/>
    <property type="match status" value="1"/>
</dbReference>
<accession>A0A839QM67</accession>
<dbReference type="PANTHER" id="PTHR34385">
    <property type="entry name" value="D-ALANYL-D-ALANINE CARBOXYPEPTIDASE"/>
    <property type="match status" value="1"/>
</dbReference>
<dbReference type="Gene3D" id="3.30.1380.10">
    <property type="match status" value="1"/>
</dbReference>
<feature type="signal peptide" evidence="1">
    <location>
        <begin position="1"/>
        <end position="38"/>
    </location>
</feature>
<dbReference type="InterPro" id="IPR003709">
    <property type="entry name" value="VanY-like_core_dom"/>
</dbReference>
<protein>
    <submittedName>
        <fullName evidence="3">D-alanyl-D-alanine carboxypeptidase</fullName>
        <ecNumber evidence="3">3.4.16.4</ecNumber>
    </submittedName>
</protein>
<evidence type="ECO:0000259" key="2">
    <source>
        <dbReference type="Pfam" id="PF02557"/>
    </source>
</evidence>
<dbReference type="InterPro" id="IPR009045">
    <property type="entry name" value="Zn_M74/Hedgehog-like"/>
</dbReference>
<comment type="caution">
    <text evidence="3">The sequence shown here is derived from an EMBL/GenBank/DDBJ whole genome shotgun (WGS) entry which is preliminary data.</text>
</comment>
<dbReference type="CDD" id="cd14852">
    <property type="entry name" value="LD-carboxypeptidase"/>
    <property type="match status" value="1"/>
</dbReference>
<evidence type="ECO:0000313" key="4">
    <source>
        <dbReference type="Proteomes" id="UP000523000"/>
    </source>
</evidence>
<dbReference type="InterPro" id="IPR058193">
    <property type="entry name" value="VanY/YodJ_core_dom"/>
</dbReference>
<feature type="domain" description="D-alanyl-D-alanine carboxypeptidase-like core" evidence="2">
    <location>
        <begin position="93"/>
        <end position="220"/>
    </location>
</feature>
<proteinExistence type="predicted"/>
<gene>
    <name evidence="3" type="ORF">E9229_000493</name>
</gene>
<dbReference type="GO" id="GO:0006508">
    <property type="term" value="P:proteolysis"/>
    <property type="evidence" value="ECO:0007669"/>
    <property type="project" value="InterPro"/>
</dbReference>
<keyword evidence="3" id="KW-0121">Carboxypeptidase</keyword>
<dbReference type="Proteomes" id="UP000523000">
    <property type="component" value="Unassembled WGS sequence"/>
</dbReference>
<reference evidence="3 4" key="1">
    <citation type="submission" date="2020-08" db="EMBL/GenBank/DDBJ databases">
        <title>Sequencing the genomes of 1000 actinobacteria strains.</title>
        <authorList>
            <person name="Klenk H.-P."/>
        </authorList>
    </citation>
    <scope>NUCLEOTIDE SEQUENCE [LARGE SCALE GENOMIC DNA]</scope>
    <source>
        <strain evidence="3 4">DSM 22826</strain>
    </source>
</reference>
<dbReference type="SUPFAM" id="SSF55166">
    <property type="entry name" value="Hedgehog/DD-peptidase"/>
    <property type="match status" value="1"/>
</dbReference>
<keyword evidence="3" id="KW-0378">Hydrolase</keyword>
<feature type="chain" id="PRO_5032484176" evidence="1">
    <location>
        <begin position="39"/>
        <end position="286"/>
    </location>
</feature>
<sequence length="286" mass="30264">MTPCPRPETKDSVLKPLAVATALCVSLTLLVPALPAAAQGPAAPAHAPLAKATDGKPASSPGSILYLASKASPIDPVGYAPRDLRRAAGTSVSLRKDAATAIEDLFEGAARAGHRLRLESGYRSYDRQASLYARYTRQYGEGFASRISAKAGTSEHQLGLAADIGPANGQCTLKACFGDTASGKWVAAHAYEFGLIVRYPSDGEKTTGYKYEPWHLRYIGIPDATAMKKASIGTFEQYLAAKEPAMKPVAKKPAAKKPATEAAVPSLAVLRLLAPFRDWSAGFDFN</sequence>
<keyword evidence="1" id="KW-0732">Signal</keyword>
<keyword evidence="4" id="KW-1185">Reference proteome</keyword>
<dbReference type="AlphaFoldDB" id="A0A839QM67"/>
<dbReference type="InterPro" id="IPR052179">
    <property type="entry name" value="DD-CPase-like"/>
</dbReference>
<dbReference type="GO" id="GO:0009002">
    <property type="term" value="F:serine-type D-Ala-D-Ala carboxypeptidase activity"/>
    <property type="evidence" value="ECO:0007669"/>
    <property type="project" value="UniProtKB-EC"/>
</dbReference>
<keyword evidence="3" id="KW-0645">Protease</keyword>
<name>A0A839QM67_9MICC</name>